<feature type="region of interest" description="Disordered" evidence="1">
    <location>
        <begin position="1"/>
        <end position="89"/>
    </location>
</feature>
<sequence length="89" mass="10224">MPDPRFGPQKQEMDQPKRDGNRSLERFGDGVSGERSSDFEGTRLRLEKQHSRTNGEEEASQRVTEDELGNPKPELRYTELDEPETDSIC</sequence>
<evidence type="ECO:0000256" key="1">
    <source>
        <dbReference type="SAM" id="MobiDB-lite"/>
    </source>
</evidence>
<evidence type="ECO:0000313" key="3">
    <source>
        <dbReference type="Proteomes" id="UP001066276"/>
    </source>
</evidence>
<gene>
    <name evidence="2" type="ORF">NDU88_003855</name>
</gene>
<proteinExistence type="predicted"/>
<feature type="compositionally biased region" description="Basic and acidic residues" evidence="1">
    <location>
        <begin position="11"/>
        <end position="28"/>
    </location>
</feature>
<comment type="caution">
    <text evidence="2">The sequence shown here is derived from an EMBL/GenBank/DDBJ whole genome shotgun (WGS) entry which is preliminary data.</text>
</comment>
<dbReference type="AlphaFoldDB" id="A0AAV7NQX9"/>
<evidence type="ECO:0000313" key="2">
    <source>
        <dbReference type="EMBL" id="KAJ1115633.1"/>
    </source>
</evidence>
<reference evidence="2" key="1">
    <citation type="journal article" date="2022" name="bioRxiv">
        <title>Sequencing and chromosome-scale assembly of the giantPleurodeles waltlgenome.</title>
        <authorList>
            <person name="Brown T."/>
            <person name="Elewa A."/>
            <person name="Iarovenko S."/>
            <person name="Subramanian E."/>
            <person name="Araus A.J."/>
            <person name="Petzold A."/>
            <person name="Susuki M."/>
            <person name="Suzuki K.-i.T."/>
            <person name="Hayashi T."/>
            <person name="Toyoda A."/>
            <person name="Oliveira C."/>
            <person name="Osipova E."/>
            <person name="Leigh N.D."/>
            <person name="Simon A."/>
            <person name="Yun M.H."/>
        </authorList>
    </citation>
    <scope>NUCLEOTIDE SEQUENCE</scope>
    <source>
        <strain evidence="2">20211129_DDA</strain>
        <tissue evidence="2">Liver</tissue>
    </source>
</reference>
<protein>
    <submittedName>
        <fullName evidence="2">Uncharacterized protein</fullName>
    </submittedName>
</protein>
<name>A0AAV7NQX9_PLEWA</name>
<feature type="compositionally biased region" description="Acidic residues" evidence="1">
    <location>
        <begin position="80"/>
        <end position="89"/>
    </location>
</feature>
<dbReference type="EMBL" id="JANPWB010000012">
    <property type="protein sequence ID" value="KAJ1115633.1"/>
    <property type="molecule type" value="Genomic_DNA"/>
</dbReference>
<feature type="compositionally biased region" description="Basic and acidic residues" evidence="1">
    <location>
        <begin position="35"/>
        <end position="65"/>
    </location>
</feature>
<dbReference type="Proteomes" id="UP001066276">
    <property type="component" value="Chromosome 8"/>
</dbReference>
<organism evidence="2 3">
    <name type="scientific">Pleurodeles waltl</name>
    <name type="common">Iberian ribbed newt</name>
    <dbReference type="NCBI Taxonomy" id="8319"/>
    <lineage>
        <taxon>Eukaryota</taxon>
        <taxon>Metazoa</taxon>
        <taxon>Chordata</taxon>
        <taxon>Craniata</taxon>
        <taxon>Vertebrata</taxon>
        <taxon>Euteleostomi</taxon>
        <taxon>Amphibia</taxon>
        <taxon>Batrachia</taxon>
        <taxon>Caudata</taxon>
        <taxon>Salamandroidea</taxon>
        <taxon>Salamandridae</taxon>
        <taxon>Pleurodelinae</taxon>
        <taxon>Pleurodeles</taxon>
    </lineage>
</organism>
<keyword evidence="3" id="KW-1185">Reference proteome</keyword>
<accession>A0AAV7NQX9</accession>